<dbReference type="InterPro" id="IPR025711">
    <property type="entry name" value="PepSY"/>
</dbReference>
<accession>A0A8F9TV26</accession>
<sequence length="121" mass="12909">MSTYSIPHQPRFLFFVASLAALMLVTSRASAEKADAGKPVAGTIQVTDSPRRVDLPARAKISFERALTAALAAAPGHVIKGELEVEDGCLMYSFEVVTPQHTVVEVEIDAGNGAVLDIDRD</sequence>
<proteinExistence type="predicted"/>
<dbReference type="Proteomes" id="UP000825051">
    <property type="component" value="Chromosome"/>
</dbReference>
<dbReference type="AlphaFoldDB" id="A0A8F9TV26"/>
<evidence type="ECO:0000313" key="4">
    <source>
        <dbReference type="Proteomes" id="UP000825051"/>
    </source>
</evidence>
<dbReference type="Gene3D" id="3.10.450.40">
    <property type="match status" value="1"/>
</dbReference>
<keyword evidence="4" id="KW-1185">Reference proteome</keyword>
<organism evidence="3 4">
    <name type="scientific">Horticoccus luteus</name>
    <dbReference type="NCBI Taxonomy" id="2862869"/>
    <lineage>
        <taxon>Bacteria</taxon>
        <taxon>Pseudomonadati</taxon>
        <taxon>Verrucomicrobiota</taxon>
        <taxon>Opitutia</taxon>
        <taxon>Opitutales</taxon>
        <taxon>Opitutaceae</taxon>
        <taxon>Horticoccus</taxon>
    </lineage>
</organism>
<feature type="domain" description="PepSY" evidence="2">
    <location>
        <begin position="60"/>
        <end position="118"/>
    </location>
</feature>
<feature type="signal peptide" evidence="1">
    <location>
        <begin position="1"/>
        <end position="31"/>
    </location>
</feature>
<name>A0A8F9TV26_9BACT</name>
<dbReference type="RefSeq" id="WP_220163827.1">
    <property type="nucleotide sequence ID" value="NZ_CP080507.1"/>
</dbReference>
<evidence type="ECO:0000259" key="2">
    <source>
        <dbReference type="Pfam" id="PF03413"/>
    </source>
</evidence>
<evidence type="ECO:0000313" key="3">
    <source>
        <dbReference type="EMBL" id="QYM79651.1"/>
    </source>
</evidence>
<gene>
    <name evidence="3" type="ORF">K0B96_03255</name>
</gene>
<reference evidence="3" key="1">
    <citation type="submission" date="2021-08" db="EMBL/GenBank/DDBJ databases">
        <title>Genome of a novel bacterium of the phylum Verrucomicrobia, Oleiharenicola sp. KSB-15.</title>
        <authorList>
            <person name="Chung J.-H."/>
            <person name="Ahn J.-H."/>
            <person name="Yoon Y."/>
            <person name="Kim D.-Y."/>
            <person name="An S.-H."/>
            <person name="Park I."/>
            <person name="Yeon J."/>
        </authorList>
    </citation>
    <scope>NUCLEOTIDE SEQUENCE</scope>
    <source>
        <strain evidence="3">KSB-15</strain>
    </source>
</reference>
<feature type="chain" id="PRO_5034260987" evidence="1">
    <location>
        <begin position="32"/>
        <end position="121"/>
    </location>
</feature>
<evidence type="ECO:0000256" key="1">
    <source>
        <dbReference type="SAM" id="SignalP"/>
    </source>
</evidence>
<dbReference type="KEGG" id="ole:K0B96_03255"/>
<protein>
    <submittedName>
        <fullName evidence="3">PepSY domain-containing protein</fullName>
    </submittedName>
</protein>
<dbReference type="Pfam" id="PF03413">
    <property type="entry name" value="PepSY"/>
    <property type="match status" value="1"/>
</dbReference>
<keyword evidence="1" id="KW-0732">Signal</keyword>
<dbReference type="EMBL" id="CP080507">
    <property type="protein sequence ID" value="QYM79651.1"/>
    <property type="molecule type" value="Genomic_DNA"/>
</dbReference>